<dbReference type="InterPro" id="IPR007340">
    <property type="entry name" value="LysM_Opacity-associatedA"/>
</dbReference>
<keyword evidence="4" id="KW-1185">Reference proteome</keyword>
<dbReference type="InterPro" id="IPR013731">
    <property type="entry name" value="OapA_N"/>
</dbReference>
<gene>
    <name evidence="3" type="ORF">PGX00_00490</name>
</gene>
<name>A0ABT4YLA0_9VIBR</name>
<dbReference type="Pfam" id="PF04225">
    <property type="entry name" value="LysM_OapA"/>
    <property type="match status" value="1"/>
</dbReference>
<dbReference type="EMBL" id="JAQLOI010000001">
    <property type="protein sequence ID" value="MDB1122303.1"/>
    <property type="molecule type" value="Genomic_DNA"/>
</dbReference>
<evidence type="ECO:0000313" key="3">
    <source>
        <dbReference type="EMBL" id="MDB1122303.1"/>
    </source>
</evidence>
<reference evidence="3 4" key="1">
    <citation type="submission" date="2023-01" db="EMBL/GenBank/DDBJ databases">
        <title>Vibrio sp. KJ40-1 sp.nov, isolated from marine algae.</title>
        <authorList>
            <person name="Butt M."/>
            <person name="Kim J.M.J."/>
            <person name="Jeon C.O.C."/>
        </authorList>
    </citation>
    <scope>NUCLEOTIDE SEQUENCE [LARGE SCALE GENOMIC DNA]</scope>
    <source>
        <strain evidence="3 4">KJ40-1</strain>
    </source>
</reference>
<evidence type="ECO:0000259" key="2">
    <source>
        <dbReference type="PROSITE" id="PS51782"/>
    </source>
</evidence>
<dbReference type="Proteomes" id="UP001210678">
    <property type="component" value="Unassembled WGS sequence"/>
</dbReference>
<dbReference type="CDD" id="cd00118">
    <property type="entry name" value="LysM"/>
    <property type="match status" value="1"/>
</dbReference>
<dbReference type="PROSITE" id="PS51782">
    <property type="entry name" value="LYSM"/>
    <property type="match status" value="1"/>
</dbReference>
<dbReference type="Pfam" id="PF08525">
    <property type="entry name" value="OapA_N"/>
    <property type="match status" value="1"/>
</dbReference>
<accession>A0ABT4YLA0</accession>
<evidence type="ECO:0000313" key="4">
    <source>
        <dbReference type="Proteomes" id="UP001210678"/>
    </source>
</evidence>
<comment type="caution">
    <text evidence="3">The sequence shown here is derived from an EMBL/GenBank/DDBJ whole genome shotgun (WGS) entry which is preliminary data.</text>
</comment>
<dbReference type="RefSeq" id="WP_272131836.1">
    <property type="nucleotide sequence ID" value="NZ_JAQLOI010000001.1"/>
</dbReference>
<protein>
    <submittedName>
        <fullName evidence="3">LysM-like peptidoglycan-binding domain-containing protein</fullName>
    </submittedName>
</protein>
<sequence>MNRRNRKKQETGLLDGLKARITEVEMSSIKATWSDLPKLHQRLLMILIPIVIILILVPSPSVESDKTIEMTNSVQVEPERKEVAVNPVSLSEEGGTKQKVTTTDEWQEYTVQSGDTLAKVFRANSLPMADLNALIAIEGLDKPLSKITAGQLVRFKLASEGHLDILQLEKSGSSVMFFRLSDGGYGRSK</sequence>
<organism evidence="3 4">
    <name type="scientific">Vibrio algarum</name>
    <dbReference type="NCBI Taxonomy" id="3020714"/>
    <lineage>
        <taxon>Bacteria</taxon>
        <taxon>Pseudomonadati</taxon>
        <taxon>Pseudomonadota</taxon>
        <taxon>Gammaproteobacteria</taxon>
        <taxon>Vibrionales</taxon>
        <taxon>Vibrionaceae</taxon>
        <taxon>Vibrio</taxon>
    </lineage>
</organism>
<keyword evidence="1" id="KW-0812">Transmembrane</keyword>
<feature type="domain" description="LysM" evidence="2">
    <location>
        <begin position="107"/>
        <end position="155"/>
    </location>
</feature>
<dbReference type="InterPro" id="IPR018392">
    <property type="entry name" value="LysM"/>
</dbReference>
<keyword evidence="1" id="KW-1133">Transmembrane helix</keyword>
<feature type="transmembrane region" description="Helical" evidence="1">
    <location>
        <begin position="43"/>
        <end position="62"/>
    </location>
</feature>
<evidence type="ECO:0000256" key="1">
    <source>
        <dbReference type="SAM" id="Phobius"/>
    </source>
</evidence>
<proteinExistence type="predicted"/>
<keyword evidence="1" id="KW-0472">Membrane</keyword>
<dbReference type="Gene3D" id="3.10.450.350">
    <property type="match status" value="1"/>
</dbReference>